<name>A0A834SJZ9_9FABA</name>
<sequence length="92" mass="10653">MLHVGFGRRHRKCGYEKLKGGDQKVGRARMGWVNGRLRGLRLSRSTKITVKAFSGSRIVRMYRHLVRRMNMETIYPAIVVPTQWGLPHPSLH</sequence>
<dbReference type="AlphaFoldDB" id="A0A834SJZ9"/>
<protein>
    <submittedName>
        <fullName evidence="1">tRNA-specific 2-thiouridylase</fullName>
    </submittedName>
</protein>
<accession>A0A834SJZ9</accession>
<evidence type="ECO:0000313" key="1">
    <source>
        <dbReference type="EMBL" id="KAF7805006.1"/>
    </source>
</evidence>
<reference evidence="1" key="1">
    <citation type="submission" date="2020-09" db="EMBL/GenBank/DDBJ databases">
        <title>Genome-Enabled Discovery of Anthraquinone Biosynthesis in Senna tora.</title>
        <authorList>
            <person name="Kang S.-H."/>
            <person name="Pandey R.P."/>
            <person name="Lee C.-M."/>
            <person name="Sim J.-S."/>
            <person name="Jeong J.-T."/>
            <person name="Choi B.-S."/>
            <person name="Jung M."/>
            <person name="Ginzburg D."/>
            <person name="Zhao K."/>
            <person name="Won S.Y."/>
            <person name="Oh T.-J."/>
            <person name="Yu Y."/>
            <person name="Kim N.-H."/>
            <person name="Lee O.R."/>
            <person name="Lee T.-H."/>
            <person name="Bashyal P."/>
            <person name="Kim T.-S."/>
            <person name="Lee W.-H."/>
            <person name="Kawkins C."/>
            <person name="Kim C.-K."/>
            <person name="Kim J.S."/>
            <person name="Ahn B.O."/>
            <person name="Rhee S.Y."/>
            <person name="Sohng J.K."/>
        </authorList>
    </citation>
    <scope>NUCLEOTIDE SEQUENCE</scope>
    <source>
        <tissue evidence="1">Leaf</tissue>
    </source>
</reference>
<keyword evidence="2" id="KW-1185">Reference proteome</keyword>
<proteinExistence type="predicted"/>
<comment type="caution">
    <text evidence="1">The sequence shown here is derived from an EMBL/GenBank/DDBJ whole genome shotgun (WGS) entry which is preliminary data.</text>
</comment>
<dbReference type="OrthoDB" id="586794at2759"/>
<evidence type="ECO:0000313" key="2">
    <source>
        <dbReference type="Proteomes" id="UP000634136"/>
    </source>
</evidence>
<gene>
    <name evidence="1" type="ORF">G2W53_044117</name>
</gene>
<organism evidence="1 2">
    <name type="scientific">Senna tora</name>
    <dbReference type="NCBI Taxonomy" id="362788"/>
    <lineage>
        <taxon>Eukaryota</taxon>
        <taxon>Viridiplantae</taxon>
        <taxon>Streptophyta</taxon>
        <taxon>Embryophyta</taxon>
        <taxon>Tracheophyta</taxon>
        <taxon>Spermatophyta</taxon>
        <taxon>Magnoliopsida</taxon>
        <taxon>eudicotyledons</taxon>
        <taxon>Gunneridae</taxon>
        <taxon>Pentapetalae</taxon>
        <taxon>rosids</taxon>
        <taxon>fabids</taxon>
        <taxon>Fabales</taxon>
        <taxon>Fabaceae</taxon>
        <taxon>Caesalpinioideae</taxon>
        <taxon>Cassia clade</taxon>
        <taxon>Senna</taxon>
    </lineage>
</organism>
<dbReference type="Proteomes" id="UP000634136">
    <property type="component" value="Unassembled WGS sequence"/>
</dbReference>
<dbReference type="EMBL" id="JAAIUW010000013">
    <property type="protein sequence ID" value="KAF7805006.1"/>
    <property type="molecule type" value="Genomic_DNA"/>
</dbReference>